<evidence type="ECO:0000256" key="6">
    <source>
        <dbReference type="ARBA" id="ARBA00005412"/>
    </source>
</evidence>
<protein>
    <recommendedName>
        <fullName evidence="8 18">3-dehydroquinate synthase</fullName>
        <shortName evidence="18">DHQS</shortName>
        <ecNumber evidence="7 18">4.2.3.4</ecNumber>
    </recommendedName>
</protein>
<comment type="cofactor">
    <cofactor evidence="18">
        <name>Co(2+)</name>
        <dbReference type="ChEBI" id="CHEBI:48828"/>
    </cofactor>
    <cofactor evidence="18">
        <name>Zn(2+)</name>
        <dbReference type="ChEBI" id="CHEBI:29105"/>
    </cofactor>
    <text evidence="18">Binds 1 divalent metal cation per subunit. Can use either Co(2+) or Zn(2+).</text>
</comment>
<evidence type="ECO:0000256" key="2">
    <source>
        <dbReference type="ARBA" id="ARBA00001911"/>
    </source>
</evidence>
<proteinExistence type="inferred from homology"/>
<dbReference type="InterPro" id="IPR030963">
    <property type="entry name" value="DHQ_synth_fam"/>
</dbReference>
<feature type="binding site" evidence="18">
    <location>
        <begin position="123"/>
        <end position="124"/>
    </location>
    <ligand>
        <name>NAD(+)</name>
        <dbReference type="ChEBI" id="CHEBI:57540"/>
    </ligand>
</feature>
<keyword evidence="22" id="KW-1185">Reference proteome</keyword>
<dbReference type="SUPFAM" id="SSF56796">
    <property type="entry name" value="Dehydroquinate synthase-like"/>
    <property type="match status" value="1"/>
</dbReference>
<feature type="binding site" evidence="18">
    <location>
        <position position="145"/>
    </location>
    <ligand>
        <name>NAD(+)</name>
        <dbReference type="ChEBI" id="CHEBI:57540"/>
    </ligand>
</feature>
<feature type="binding site" evidence="18">
    <location>
        <position position="136"/>
    </location>
    <ligand>
        <name>NAD(+)</name>
        <dbReference type="ChEBI" id="CHEBI:57540"/>
    </ligand>
</feature>
<evidence type="ECO:0000313" key="22">
    <source>
        <dbReference type="Proteomes" id="UP001424459"/>
    </source>
</evidence>
<keyword evidence="16 18" id="KW-0456">Lyase</keyword>
<evidence type="ECO:0000256" key="1">
    <source>
        <dbReference type="ARBA" id="ARBA00001393"/>
    </source>
</evidence>
<dbReference type="NCBIfam" id="TIGR01357">
    <property type="entry name" value="aroB"/>
    <property type="match status" value="1"/>
</dbReference>
<feature type="binding site" evidence="18">
    <location>
        <begin position="65"/>
        <end position="70"/>
    </location>
    <ligand>
        <name>NAD(+)</name>
        <dbReference type="ChEBI" id="CHEBI:57540"/>
    </ligand>
</feature>
<keyword evidence="10 18" id="KW-0028">Amino-acid biosynthesis</keyword>
<gene>
    <name evidence="18 21" type="primary">aroB</name>
    <name evidence="21" type="ORF">GCM10022281_18310</name>
</gene>
<keyword evidence="9 18" id="KW-0963">Cytoplasm</keyword>
<feature type="binding site" evidence="18">
    <location>
        <position position="242"/>
    </location>
    <ligand>
        <name>Zn(2+)</name>
        <dbReference type="ChEBI" id="CHEBI:29105"/>
    </ligand>
</feature>
<evidence type="ECO:0000256" key="8">
    <source>
        <dbReference type="ARBA" id="ARBA00017684"/>
    </source>
</evidence>
<dbReference type="InterPro" id="IPR016037">
    <property type="entry name" value="DHQ_synth_AroB"/>
</dbReference>
<dbReference type="RefSeq" id="WP_344696775.1">
    <property type="nucleotide sequence ID" value="NZ_BAABBR010000001.1"/>
</dbReference>
<evidence type="ECO:0000256" key="14">
    <source>
        <dbReference type="ARBA" id="ARBA00023027"/>
    </source>
</evidence>
<keyword evidence="12 18" id="KW-0547">Nucleotide-binding</keyword>
<comment type="function">
    <text evidence="3 18">Catalyzes the conversion of 3-deoxy-D-arabino-heptulosonate 7-phosphate (DAHP) to dehydroquinate (DHQ).</text>
</comment>
<comment type="cofactor">
    <cofactor evidence="2 18">
        <name>NAD(+)</name>
        <dbReference type="ChEBI" id="CHEBI:57540"/>
    </cofactor>
</comment>
<dbReference type="InterPro" id="IPR056179">
    <property type="entry name" value="DHQS_C"/>
</dbReference>
<dbReference type="Proteomes" id="UP001424459">
    <property type="component" value="Unassembled WGS sequence"/>
</dbReference>
<keyword evidence="17 18" id="KW-0170">Cobalt</keyword>
<feature type="binding site" evidence="18">
    <location>
        <position position="259"/>
    </location>
    <ligand>
        <name>Zn(2+)</name>
        <dbReference type="ChEBI" id="CHEBI:29105"/>
    </ligand>
</feature>
<feature type="domain" description="3-dehydroquinate synthase C-terminal" evidence="20">
    <location>
        <begin position="175"/>
        <end position="321"/>
    </location>
</feature>
<keyword evidence="15 18" id="KW-0057">Aromatic amino acid biosynthesis</keyword>
<dbReference type="Gene3D" id="3.40.50.1970">
    <property type="match status" value="1"/>
</dbReference>
<keyword evidence="13 18" id="KW-0862">Zinc</keyword>
<dbReference type="EC" id="4.2.3.4" evidence="7 18"/>
<comment type="similarity">
    <text evidence="6 18">Belongs to the sugar phosphate cyclases superfamily. Dehydroquinate synthase family.</text>
</comment>
<dbReference type="PANTHER" id="PTHR43622:SF7">
    <property type="entry name" value="3-DEHYDROQUINATE SYNTHASE, CHLOROPLASTIC"/>
    <property type="match status" value="1"/>
</dbReference>
<comment type="subcellular location">
    <subcellularLocation>
        <location evidence="4 18">Cytoplasm</location>
    </subcellularLocation>
</comment>
<comment type="catalytic activity">
    <reaction evidence="1 18">
        <text>7-phospho-2-dehydro-3-deoxy-D-arabino-heptonate = 3-dehydroquinate + phosphate</text>
        <dbReference type="Rhea" id="RHEA:21968"/>
        <dbReference type="ChEBI" id="CHEBI:32364"/>
        <dbReference type="ChEBI" id="CHEBI:43474"/>
        <dbReference type="ChEBI" id="CHEBI:58394"/>
        <dbReference type="EC" id="4.2.3.4"/>
    </reaction>
</comment>
<evidence type="ECO:0000256" key="11">
    <source>
        <dbReference type="ARBA" id="ARBA00022723"/>
    </source>
</evidence>
<reference evidence="22" key="1">
    <citation type="journal article" date="2019" name="Int. J. Syst. Evol. Microbiol.">
        <title>The Global Catalogue of Microorganisms (GCM) 10K type strain sequencing project: providing services to taxonomists for standard genome sequencing and annotation.</title>
        <authorList>
            <consortium name="The Broad Institute Genomics Platform"/>
            <consortium name="The Broad Institute Genome Sequencing Center for Infectious Disease"/>
            <person name="Wu L."/>
            <person name="Ma J."/>
        </authorList>
    </citation>
    <scope>NUCLEOTIDE SEQUENCE [LARGE SCALE GENOMIC DNA]</scope>
    <source>
        <strain evidence="22">JCM 17564</strain>
    </source>
</reference>
<dbReference type="InterPro" id="IPR030960">
    <property type="entry name" value="DHQS/DOIS_N"/>
</dbReference>
<evidence type="ECO:0000256" key="18">
    <source>
        <dbReference type="HAMAP-Rule" id="MF_00110"/>
    </source>
</evidence>
<accession>A0ABP7U8L8</accession>
<comment type="caution">
    <text evidence="18">Lacks conserved residue(s) required for the propagation of feature annotation.</text>
</comment>
<evidence type="ECO:0000256" key="15">
    <source>
        <dbReference type="ARBA" id="ARBA00023141"/>
    </source>
</evidence>
<dbReference type="CDD" id="cd08195">
    <property type="entry name" value="DHQS"/>
    <property type="match status" value="1"/>
</dbReference>
<evidence type="ECO:0000256" key="9">
    <source>
        <dbReference type="ARBA" id="ARBA00022490"/>
    </source>
</evidence>
<dbReference type="PIRSF" id="PIRSF001455">
    <property type="entry name" value="DHQ_synth"/>
    <property type="match status" value="1"/>
</dbReference>
<evidence type="ECO:0000256" key="12">
    <source>
        <dbReference type="ARBA" id="ARBA00022741"/>
    </source>
</evidence>
<evidence type="ECO:0000256" key="5">
    <source>
        <dbReference type="ARBA" id="ARBA00004661"/>
    </source>
</evidence>
<dbReference type="Pfam" id="PF01761">
    <property type="entry name" value="DHQ_synthase"/>
    <property type="match status" value="1"/>
</dbReference>
<dbReference type="InterPro" id="IPR050071">
    <property type="entry name" value="Dehydroquinate_synthase"/>
</dbReference>
<dbReference type="EMBL" id="BAABBR010000001">
    <property type="protein sequence ID" value="GAA4037955.1"/>
    <property type="molecule type" value="Genomic_DNA"/>
</dbReference>
<dbReference type="Pfam" id="PF24621">
    <property type="entry name" value="DHQS_C"/>
    <property type="match status" value="1"/>
</dbReference>
<evidence type="ECO:0000313" key="21">
    <source>
        <dbReference type="EMBL" id="GAA4037955.1"/>
    </source>
</evidence>
<evidence type="ECO:0000259" key="19">
    <source>
        <dbReference type="Pfam" id="PF01761"/>
    </source>
</evidence>
<evidence type="ECO:0000256" key="16">
    <source>
        <dbReference type="ARBA" id="ARBA00023239"/>
    </source>
</evidence>
<evidence type="ECO:0000256" key="7">
    <source>
        <dbReference type="ARBA" id="ARBA00013031"/>
    </source>
</evidence>
<dbReference type="Gene3D" id="1.20.1090.10">
    <property type="entry name" value="Dehydroquinate synthase-like - alpha domain"/>
    <property type="match status" value="1"/>
</dbReference>
<sequence>MKSLTVDAGDERYDVLVGRLEDCRSRLVALARGRPLVVVSEPKVWGLHGAKLEALLPCDPILVPEGEPAKDWPHLRDLIEAFAERNLDRQTTVAAFGGGSVGDLTGLAAGLFKRGLPLIHLPTTLLAQADSAVGGKTAIDALGQKNLVGMFHQPNLVVADVSLLDTLDPRQLRAGYAEVVKYGLIRHEALFEWLEDHGEKLLAGHREYREEAVWQSVAAKARTVEADITDRNGARALLNFGHTFAHALESAAGLGTLLHGEAVAVGMVLAFALSAELGLCPHGDSARVRDHLAGLGLPTTIAETGVDRAALLPLMRGDKKNDAGAIRFVLTRGIGDAFLSEGVEEAKVAAFLDRAA</sequence>
<evidence type="ECO:0000256" key="10">
    <source>
        <dbReference type="ARBA" id="ARBA00022605"/>
    </source>
</evidence>
<comment type="pathway">
    <text evidence="5 18">Metabolic intermediate biosynthesis; chorismate biosynthesis; chorismate from D-erythrose 4-phosphate and phosphoenolpyruvate: step 2/7.</text>
</comment>
<keyword evidence="11 18" id="KW-0479">Metal-binding</keyword>
<evidence type="ECO:0000256" key="17">
    <source>
        <dbReference type="ARBA" id="ARBA00023285"/>
    </source>
</evidence>
<dbReference type="HAMAP" id="MF_00110">
    <property type="entry name" value="DHQ_synthase"/>
    <property type="match status" value="1"/>
</dbReference>
<evidence type="ECO:0000256" key="4">
    <source>
        <dbReference type="ARBA" id="ARBA00004496"/>
    </source>
</evidence>
<comment type="caution">
    <text evidence="21">The sequence shown here is derived from an EMBL/GenBank/DDBJ whole genome shotgun (WGS) entry which is preliminary data.</text>
</comment>
<evidence type="ECO:0000256" key="3">
    <source>
        <dbReference type="ARBA" id="ARBA00003485"/>
    </source>
</evidence>
<evidence type="ECO:0000259" key="20">
    <source>
        <dbReference type="Pfam" id="PF24621"/>
    </source>
</evidence>
<name>A0ABP7U8L8_9SPHN</name>
<keyword evidence="14 18" id="KW-0520">NAD</keyword>
<organism evidence="21 22">
    <name type="scientific">Sphingomonas rosea</name>
    <dbReference type="NCBI Taxonomy" id="335605"/>
    <lineage>
        <taxon>Bacteria</taxon>
        <taxon>Pseudomonadati</taxon>
        <taxon>Pseudomonadota</taxon>
        <taxon>Alphaproteobacteria</taxon>
        <taxon>Sphingomonadales</taxon>
        <taxon>Sphingomonadaceae</taxon>
        <taxon>Sphingomonas</taxon>
    </lineage>
</organism>
<feature type="domain" description="3-dehydroquinate synthase N-terminal" evidence="19">
    <location>
        <begin position="61"/>
        <end position="173"/>
    </location>
</feature>
<evidence type="ECO:0000256" key="13">
    <source>
        <dbReference type="ARBA" id="ARBA00022833"/>
    </source>
</evidence>
<dbReference type="PANTHER" id="PTHR43622">
    <property type="entry name" value="3-DEHYDROQUINATE SYNTHASE"/>
    <property type="match status" value="1"/>
</dbReference>
<feature type="binding site" evidence="18">
    <location>
        <position position="178"/>
    </location>
    <ligand>
        <name>Zn(2+)</name>
        <dbReference type="ChEBI" id="CHEBI:29105"/>
    </ligand>
</feature>